<dbReference type="GO" id="GO:0016740">
    <property type="term" value="F:transferase activity"/>
    <property type="evidence" value="ECO:0007669"/>
    <property type="project" value="UniProtKB-KW"/>
</dbReference>
<feature type="binding site" evidence="2">
    <location>
        <position position="237"/>
    </location>
    <ligand>
        <name>Zn(2+)</name>
        <dbReference type="ChEBI" id="CHEBI:29105"/>
    </ligand>
</feature>
<accession>A0A6I6DJZ0</accession>
<keyword evidence="6" id="KW-1185">Reference proteome</keyword>
<dbReference type="HAMAP" id="MF_02214">
    <property type="entry name" value="Lipid_II_synth_MurT"/>
    <property type="match status" value="1"/>
</dbReference>
<dbReference type="RefSeq" id="WP_156203554.1">
    <property type="nucleotide sequence ID" value="NZ_CP046457.1"/>
</dbReference>
<keyword evidence="2 5" id="KW-0436">Ligase</keyword>
<dbReference type="Pfam" id="PF08353">
    <property type="entry name" value="MurT_C"/>
    <property type="match status" value="1"/>
</dbReference>
<evidence type="ECO:0000259" key="4">
    <source>
        <dbReference type="Pfam" id="PF08353"/>
    </source>
</evidence>
<dbReference type="PANTHER" id="PTHR23135:SF7">
    <property type="entry name" value="LIPID II ISOGLUTAMINYL SYNTHASE (GLUTAMINE-HYDROLYZING) SUBUNIT MURT"/>
    <property type="match status" value="1"/>
</dbReference>
<comment type="catalytic activity">
    <reaction evidence="2">
        <text>beta-D-GlcNAc-(1-&gt;4)-Mur2Ac(oyl-L-Ala-gamma-D-Glu-L-Lys-D-Ala-D-Ala)-di-trans,octa-cis-undecaprenyl diphosphate + L-glutamine + ATP + H2O = beta-D-GlcNAc-(1-&gt;4)-Mur2Ac(oyl-L-Ala-D-isoglutaminyl-L-Lys-D-Ala-D-Ala)-di-trans,octa-cis-undecaprenyl diphosphate + L-glutamate + ADP + phosphate + H(+)</text>
        <dbReference type="Rhea" id="RHEA:57928"/>
        <dbReference type="ChEBI" id="CHEBI:15377"/>
        <dbReference type="ChEBI" id="CHEBI:15378"/>
        <dbReference type="ChEBI" id="CHEBI:29985"/>
        <dbReference type="ChEBI" id="CHEBI:30616"/>
        <dbReference type="ChEBI" id="CHEBI:43474"/>
        <dbReference type="ChEBI" id="CHEBI:58359"/>
        <dbReference type="ChEBI" id="CHEBI:60033"/>
        <dbReference type="ChEBI" id="CHEBI:62233"/>
        <dbReference type="ChEBI" id="CHEBI:456216"/>
        <dbReference type="EC" id="6.3.5.13"/>
    </reaction>
</comment>
<keyword evidence="2" id="KW-0547">Nucleotide-binding</keyword>
<dbReference type="GO" id="GO:0005524">
    <property type="term" value="F:ATP binding"/>
    <property type="evidence" value="ECO:0007669"/>
    <property type="project" value="UniProtKB-UniRule"/>
</dbReference>
<comment type="function">
    <text evidence="2">The lipid II isoglutaminyl synthase complex catalyzes the formation of alpha-D-isoglutamine in the cell wall lipid II stem peptide. The MurT subunit catalyzes the ATP-dependent amidation of D-glutamate residue of lipid II, converting it to an isoglutamine residue.</text>
</comment>
<keyword evidence="2" id="KW-0067">ATP-binding</keyword>
<evidence type="ECO:0000256" key="1">
    <source>
        <dbReference type="ARBA" id="ARBA00004752"/>
    </source>
</evidence>
<comment type="pathway">
    <text evidence="1 2">Cell wall biogenesis; peptidoglycan biosynthesis.</text>
</comment>
<organism evidence="5 6">
    <name type="scientific">Candidatus Syntrophocurvum alkaliphilum</name>
    <dbReference type="NCBI Taxonomy" id="2293317"/>
    <lineage>
        <taxon>Bacteria</taxon>
        <taxon>Bacillati</taxon>
        <taxon>Bacillota</taxon>
        <taxon>Clostridia</taxon>
        <taxon>Eubacteriales</taxon>
        <taxon>Syntrophomonadaceae</taxon>
        <taxon>Candidatus Syntrophocurvum</taxon>
    </lineage>
</organism>
<dbReference type="GO" id="GO:0140282">
    <property type="term" value="F:carbon-nitrogen ligase activity on lipid II"/>
    <property type="evidence" value="ECO:0007669"/>
    <property type="project" value="UniProtKB-UniRule"/>
</dbReference>
<dbReference type="AlphaFoldDB" id="A0A6I6DJZ0"/>
<keyword evidence="2" id="KW-0961">Cell wall biogenesis/degradation</keyword>
<dbReference type="PANTHER" id="PTHR23135">
    <property type="entry name" value="MUR LIGASE FAMILY MEMBER"/>
    <property type="match status" value="1"/>
</dbReference>
<comment type="subunit">
    <text evidence="2">Forms a heterodimer with GatD.</text>
</comment>
<keyword evidence="2" id="KW-0479">Metal-binding</keyword>
<evidence type="ECO:0000313" key="5">
    <source>
        <dbReference type="EMBL" id="QGT99681.1"/>
    </source>
</evidence>
<dbReference type="GO" id="GO:0071555">
    <property type="term" value="P:cell wall organization"/>
    <property type="evidence" value="ECO:0007669"/>
    <property type="project" value="UniProtKB-KW"/>
</dbReference>
<dbReference type="Gene3D" id="3.40.1190.10">
    <property type="entry name" value="Mur-like, catalytic domain"/>
    <property type="match status" value="1"/>
</dbReference>
<gene>
    <name evidence="2" type="primary">murT</name>
    <name evidence="5" type="ORF">SYNTR_1088</name>
</gene>
<dbReference type="Proteomes" id="UP000426444">
    <property type="component" value="Chromosome"/>
</dbReference>
<dbReference type="Pfam" id="PF08245">
    <property type="entry name" value="Mur_ligase_M"/>
    <property type="match status" value="1"/>
</dbReference>
<dbReference type="InterPro" id="IPR043703">
    <property type="entry name" value="Lipid_II_synth_MurT"/>
</dbReference>
<keyword evidence="2" id="KW-0133">Cell shape</keyword>
<feature type="binding site" evidence="2">
    <location>
        <position position="234"/>
    </location>
    <ligand>
        <name>Zn(2+)</name>
        <dbReference type="ChEBI" id="CHEBI:29105"/>
    </ligand>
</feature>
<dbReference type="UniPathway" id="UPA00219"/>
<proteinExistence type="inferred from homology"/>
<evidence type="ECO:0000256" key="2">
    <source>
        <dbReference type="HAMAP-Rule" id="MF_02214"/>
    </source>
</evidence>
<comment type="catalytic activity">
    <reaction evidence="2">
        <text>beta-D-GlcNAc-(1-&gt;4)-Mur2Ac(oyl-L-Ala-gamma-D-O-P-Glu-L-Lys-D-Ala-D-Ala)-di-trans,octa-cis-undecaprenyl diphosphate + NH4(+) = beta-D-GlcNAc-(1-&gt;4)-Mur2Ac(oyl-L-Ala-D-isoglutaminyl-L-Lys-D-Ala-D-Ala)-di-trans,octa-cis-undecaprenyl diphosphate + phosphate + H(+)</text>
        <dbReference type="Rhea" id="RHEA:57932"/>
        <dbReference type="ChEBI" id="CHEBI:15378"/>
        <dbReference type="ChEBI" id="CHEBI:28938"/>
        <dbReference type="ChEBI" id="CHEBI:43474"/>
        <dbReference type="ChEBI" id="CHEBI:62233"/>
        <dbReference type="ChEBI" id="CHEBI:143132"/>
    </reaction>
</comment>
<dbReference type="OrthoDB" id="9803907at2"/>
<dbReference type="KEGG" id="salq:SYNTR_1088"/>
<keyword evidence="2" id="KW-0862">Zinc</keyword>
<evidence type="ECO:0000313" key="6">
    <source>
        <dbReference type="Proteomes" id="UP000426444"/>
    </source>
</evidence>
<feature type="active site" evidence="2">
    <location>
        <position position="360"/>
    </location>
</feature>
<sequence length="466" mass="52469">MKGIRKTLAIITGKILIRLSKILGNQGTDFPGKIARRIYPEILTDLSENITDEIVIITGTNGKTTTSNLVASILKEKNISFVHNTAGANLITGITTAFIKDIDILGYREFEYAVLETDEANVPLLLNEITPGLILITNFFRDQSDRFGELDKIITLIKDAVDDKPIDLVLNSDDPLATSFEREPSLSTWFFGFDNTIYDTKESVDIREGRHCIICGQELIYHRFHYEQLGKYKCPKCKNKNAERNFTVHDFKLAPNIELKVNGTQFKTNFQGFYNAYNILAAVSLTKLLGIEIDYIVSAINKYKPQAGRMESFEINEKDVVLVLVKNSAGFNQALFSITQDYDSKTIFFALNDNSADGTDVSWIWDANVEGIFENNNAPTHIVCTGKRSGDIAVRFKYSGCSENKITIEADLSNAVNLAINSSLKKVYIICTYTALFEVRDILIKMQEQSTGKSKIDEKQYQREEV</sequence>
<dbReference type="InterPro" id="IPR013221">
    <property type="entry name" value="Mur_ligase_cen"/>
</dbReference>
<feature type="binding site" evidence="2">
    <location>
        <position position="215"/>
    </location>
    <ligand>
        <name>Zn(2+)</name>
        <dbReference type="ChEBI" id="CHEBI:29105"/>
    </ligand>
</feature>
<dbReference type="EC" id="6.3.5.13" evidence="2"/>
<protein>
    <recommendedName>
        <fullName evidence="2">Lipid II isoglutaminyl synthase (glutamine-hydrolyzing) subunit MurT</fullName>
        <ecNumber evidence="2">6.3.5.13</ecNumber>
    </recommendedName>
</protein>
<feature type="domain" description="Lipid II isoglutaminyl synthase (glutamine-hydrolyzing) subunit MurT C-terminal" evidence="4">
    <location>
        <begin position="324"/>
        <end position="436"/>
    </location>
</feature>
<dbReference type="GO" id="GO:0016881">
    <property type="term" value="F:acid-amino acid ligase activity"/>
    <property type="evidence" value="ECO:0007669"/>
    <property type="project" value="InterPro"/>
</dbReference>
<evidence type="ECO:0000259" key="3">
    <source>
        <dbReference type="Pfam" id="PF08245"/>
    </source>
</evidence>
<feature type="binding site" evidence="2">
    <location>
        <position position="212"/>
    </location>
    <ligand>
        <name>Zn(2+)</name>
        <dbReference type="ChEBI" id="CHEBI:29105"/>
    </ligand>
</feature>
<name>A0A6I6DJZ0_9FIRM</name>
<dbReference type="InterPro" id="IPR036565">
    <property type="entry name" value="Mur-like_cat_sf"/>
</dbReference>
<comment type="catalytic activity">
    <reaction evidence="2">
        <text>beta-D-GlcNAc-(1-&gt;4)-Mur2Ac(oyl-L-Ala-gamma-D-Glu-L-Lys-D-Ala-D-Ala)-di-trans,octa-cis-undecaprenyl diphosphate + ATP = beta-D-GlcNAc-(1-&gt;4)-Mur2Ac(oyl-L-Ala-gamma-D-O-P-Glu-L-Lys-D-Ala-D-Ala)-di-trans,octa-cis-undecaprenyl diphosphate + ADP</text>
        <dbReference type="Rhea" id="RHEA:59488"/>
        <dbReference type="ChEBI" id="CHEBI:30616"/>
        <dbReference type="ChEBI" id="CHEBI:60033"/>
        <dbReference type="ChEBI" id="CHEBI:143132"/>
        <dbReference type="ChEBI" id="CHEBI:456216"/>
    </reaction>
</comment>
<dbReference type="EMBL" id="CP046457">
    <property type="protein sequence ID" value="QGT99681.1"/>
    <property type="molecule type" value="Genomic_DNA"/>
</dbReference>
<keyword evidence="2" id="KW-0573">Peptidoglycan synthesis</keyword>
<dbReference type="InterPro" id="IPR013564">
    <property type="entry name" value="MurT_C"/>
</dbReference>
<feature type="domain" description="Mur ligase central" evidence="3">
    <location>
        <begin position="57"/>
        <end position="284"/>
    </location>
</feature>
<dbReference type="GO" id="GO:0009252">
    <property type="term" value="P:peptidoglycan biosynthetic process"/>
    <property type="evidence" value="ECO:0007669"/>
    <property type="project" value="UniProtKB-UniRule"/>
</dbReference>
<dbReference type="SUPFAM" id="SSF53623">
    <property type="entry name" value="MurD-like peptide ligases, catalytic domain"/>
    <property type="match status" value="1"/>
</dbReference>
<dbReference type="GO" id="GO:0008270">
    <property type="term" value="F:zinc ion binding"/>
    <property type="evidence" value="ECO:0007669"/>
    <property type="project" value="UniProtKB-UniRule"/>
</dbReference>
<keyword evidence="5" id="KW-0808">Transferase</keyword>
<dbReference type="GO" id="GO:0008360">
    <property type="term" value="P:regulation of cell shape"/>
    <property type="evidence" value="ECO:0007669"/>
    <property type="project" value="UniProtKB-KW"/>
</dbReference>
<comment type="similarity">
    <text evidence="2">Belongs to the MurCDEF family. MurT subfamily.</text>
</comment>
<reference evidence="6" key="1">
    <citation type="journal article" date="2019" name="Microbiology">
        <title>Complete Genome Sequence of an Uncultured Bacterium of the Candidate Phylum Bipolaricaulota.</title>
        <authorList>
            <person name="Kadnikov V.V."/>
            <person name="Mardanov A.V."/>
            <person name="Beletsky A.V."/>
            <person name="Frank Y.A."/>
            <person name="Karnachuk O.V."/>
            <person name="Ravin N.V."/>
        </authorList>
    </citation>
    <scope>NUCLEOTIDE SEQUENCE [LARGE SCALE GENOMIC DNA]</scope>
</reference>